<dbReference type="VEuPathDB" id="FungiDB:KRP23_13703"/>
<keyword evidence="1" id="KW-1133">Transmembrane helix</keyword>
<dbReference type="GeneID" id="94225617"/>
<dbReference type="SUPFAM" id="SSF103481">
    <property type="entry name" value="Multidrug resistance efflux transporter EmrE"/>
    <property type="match status" value="1"/>
</dbReference>
<dbReference type="GO" id="GO:0016020">
    <property type="term" value="C:membrane"/>
    <property type="evidence" value="ECO:0007669"/>
    <property type="project" value="InterPro"/>
</dbReference>
<dbReference type="PANTHER" id="PTHR19346">
    <property type="entry name" value="SUGAR PHOSPHATE TRANSPORTER DOMAIN-CONTAINING PROTEIN"/>
    <property type="match status" value="1"/>
</dbReference>
<sequence>MTRVNVVAPAASWSAPTETTKLLDPDVDLKKEAKQSRPTKYASFVALSALIWSWVLQAEASQSLQASFNKPFFLACFNHAAPIVLLPLVVGYNKVYGTTADRYAGADFVGILQRHSVIPLPKLVQISASLSLLYLVSDFFWYAALSTVSVAAGVAISNASPLFVYCLSVCFLNEHLNLKKIFGVFTAFAGVTLVVMFQDGSDFGTMETTTIIAGISTIISSALYAAYQVALQVAVGEDITDTSTLLTMAGLCGLFAFPPWLLGTFFLAESPLSWLQESLAFPGTTEGVLLLLLSGSLTVVFCAFLPLAVCWTSPLETSVGCMLTIPLSGLMDTVLHHTVFSWECIVGSILVMAGFGILECSTKKKTSPPHEERHHVSAWA</sequence>
<dbReference type="PANTHER" id="PTHR19346:SF4">
    <property type="entry name" value="SUGAR PHOSPHATE TRANSPORTER DOMAIN-CONTAINING PROTEIN"/>
    <property type="match status" value="1"/>
</dbReference>
<dbReference type="InterPro" id="IPR026505">
    <property type="entry name" value="Solute_c_fam_35_mem_F3/F4"/>
</dbReference>
<feature type="transmembrane region" description="Helical" evidence="1">
    <location>
        <begin position="123"/>
        <end position="144"/>
    </location>
</feature>
<feature type="domain" description="EamA" evidence="2">
    <location>
        <begin position="119"/>
        <end position="195"/>
    </location>
</feature>
<reference evidence="4" key="1">
    <citation type="journal article" date="2006" name="Science">
        <title>Phytophthora genome sequences uncover evolutionary origins and mechanisms of pathogenesis.</title>
        <authorList>
            <person name="Tyler B.M."/>
            <person name="Tripathy S."/>
            <person name="Zhang X."/>
            <person name="Dehal P."/>
            <person name="Jiang R.H."/>
            <person name="Aerts A."/>
            <person name="Arredondo F.D."/>
            <person name="Baxter L."/>
            <person name="Bensasson D."/>
            <person name="Beynon J.L."/>
            <person name="Chapman J."/>
            <person name="Damasceno C.M."/>
            <person name="Dorrance A.E."/>
            <person name="Dou D."/>
            <person name="Dickerman A.W."/>
            <person name="Dubchak I.L."/>
            <person name="Garbelotto M."/>
            <person name="Gijzen M."/>
            <person name="Gordon S.G."/>
            <person name="Govers F."/>
            <person name="Grunwald N.J."/>
            <person name="Huang W."/>
            <person name="Ivors K.L."/>
            <person name="Jones R.W."/>
            <person name="Kamoun S."/>
            <person name="Krampis K."/>
            <person name="Lamour K.H."/>
            <person name="Lee M.K."/>
            <person name="McDonald W.H."/>
            <person name="Medina M."/>
            <person name="Meijer H.J."/>
            <person name="Nordberg E.K."/>
            <person name="Maclean D.J."/>
            <person name="Ospina-Giraldo M.D."/>
            <person name="Morris P.F."/>
            <person name="Phuntumart V."/>
            <person name="Putnam N.H."/>
            <person name="Rash S."/>
            <person name="Rose J.K."/>
            <person name="Sakihama Y."/>
            <person name="Salamov A.A."/>
            <person name="Savidor A."/>
            <person name="Scheuring C.F."/>
            <person name="Smith B.M."/>
            <person name="Sobral B.W."/>
            <person name="Terry A."/>
            <person name="Torto-Alalibo T.A."/>
            <person name="Win J."/>
            <person name="Xu Z."/>
            <person name="Zhang H."/>
            <person name="Grigoriev I.V."/>
            <person name="Rokhsar D.S."/>
            <person name="Boore J.L."/>
        </authorList>
    </citation>
    <scope>NUCLEOTIDE SEQUENCE [LARGE SCALE GENOMIC DNA]</scope>
    <source>
        <strain evidence="4">Pr102</strain>
    </source>
</reference>
<name>H3H3K2_PHYRM</name>
<keyword evidence="4" id="KW-1185">Reference proteome</keyword>
<dbReference type="GeneID" id="94220240"/>
<dbReference type="InterPro" id="IPR000620">
    <property type="entry name" value="EamA_dom"/>
</dbReference>
<evidence type="ECO:0000256" key="1">
    <source>
        <dbReference type="SAM" id="Phobius"/>
    </source>
</evidence>
<feature type="transmembrane region" description="Helical" evidence="1">
    <location>
        <begin position="245"/>
        <end position="268"/>
    </location>
</feature>
<feature type="transmembrane region" description="Helical" evidence="1">
    <location>
        <begin position="181"/>
        <end position="198"/>
    </location>
</feature>
<dbReference type="RefSeq" id="XP_067738466.1">
    <property type="nucleotide sequence ID" value="XM_067884449.1"/>
</dbReference>
<feature type="transmembrane region" description="Helical" evidence="1">
    <location>
        <begin position="41"/>
        <end position="60"/>
    </location>
</feature>
<feature type="transmembrane region" description="Helical" evidence="1">
    <location>
        <begin position="72"/>
        <end position="92"/>
    </location>
</feature>
<evidence type="ECO:0000313" key="4">
    <source>
        <dbReference type="Proteomes" id="UP000005238"/>
    </source>
</evidence>
<evidence type="ECO:0000259" key="2">
    <source>
        <dbReference type="Pfam" id="PF00892"/>
    </source>
</evidence>
<keyword evidence="1" id="KW-0812">Transmembrane</keyword>
<protein>
    <recommendedName>
        <fullName evidence="2">EamA domain-containing protein</fullName>
    </recommendedName>
</protein>
<organism evidence="3 4">
    <name type="scientific">Phytophthora ramorum</name>
    <name type="common">Sudden oak death agent</name>
    <dbReference type="NCBI Taxonomy" id="164328"/>
    <lineage>
        <taxon>Eukaryota</taxon>
        <taxon>Sar</taxon>
        <taxon>Stramenopiles</taxon>
        <taxon>Oomycota</taxon>
        <taxon>Peronosporomycetes</taxon>
        <taxon>Peronosporales</taxon>
        <taxon>Peronosporaceae</taxon>
        <taxon>Phytophthora</taxon>
    </lineage>
</organism>
<feature type="transmembrane region" description="Helical" evidence="1">
    <location>
        <begin position="340"/>
        <end position="358"/>
    </location>
</feature>
<dbReference type="AlphaFoldDB" id="H3H3K2"/>
<dbReference type="EnsemblProtists" id="Phyra85080">
    <property type="protein sequence ID" value="Phyra85080"/>
    <property type="gene ID" value="Phyra85080"/>
</dbReference>
<dbReference type="Pfam" id="PF00892">
    <property type="entry name" value="EamA"/>
    <property type="match status" value="1"/>
</dbReference>
<evidence type="ECO:0000313" key="3">
    <source>
        <dbReference type="EnsemblProtists" id="Phyra85080"/>
    </source>
</evidence>
<dbReference type="OMA" id="WEIAKCG"/>
<dbReference type="RefSeq" id="XP_067746403.1">
    <property type="nucleotide sequence ID" value="XM_067889803.1"/>
</dbReference>
<dbReference type="HOGENOM" id="CLU_063360_0_0_1"/>
<dbReference type="VEuPathDB" id="FungiDB:KRP23_4801"/>
<dbReference type="Gene3D" id="1.10.3730.20">
    <property type="match status" value="1"/>
</dbReference>
<dbReference type="Proteomes" id="UP000005238">
    <property type="component" value="Unassembled WGS sequence"/>
</dbReference>
<reference evidence="3" key="2">
    <citation type="submission" date="2015-06" db="UniProtKB">
        <authorList>
            <consortium name="EnsemblProtists"/>
        </authorList>
    </citation>
    <scope>IDENTIFICATION</scope>
    <source>
        <strain evidence="3">Pr102</strain>
    </source>
</reference>
<dbReference type="OrthoDB" id="10062838at2759"/>
<keyword evidence="1" id="KW-0472">Membrane</keyword>
<dbReference type="eggNOG" id="KOG2765">
    <property type="taxonomic scope" value="Eukaryota"/>
</dbReference>
<dbReference type="InterPro" id="IPR037185">
    <property type="entry name" value="EmrE-like"/>
</dbReference>
<dbReference type="VEuPathDB" id="FungiDB:KRP22_8358"/>
<proteinExistence type="predicted"/>
<dbReference type="InParanoid" id="H3H3K2"/>
<feature type="transmembrane region" description="Helical" evidence="1">
    <location>
        <begin position="288"/>
        <end position="310"/>
    </location>
</feature>
<accession>H3H3K2</accession>
<feature type="transmembrane region" description="Helical" evidence="1">
    <location>
        <begin position="150"/>
        <end position="172"/>
    </location>
</feature>
<dbReference type="EMBL" id="DS566137">
    <property type="status" value="NOT_ANNOTATED_CDS"/>
    <property type="molecule type" value="Genomic_DNA"/>
</dbReference>
<feature type="transmembrane region" description="Helical" evidence="1">
    <location>
        <begin position="210"/>
        <end position="233"/>
    </location>
</feature>